<dbReference type="Gene3D" id="3.40.50.1820">
    <property type="entry name" value="alpha/beta hydrolase"/>
    <property type="match status" value="1"/>
</dbReference>
<comment type="caution">
    <text evidence="2">The sequence shown here is derived from an EMBL/GenBank/DDBJ whole genome shotgun (WGS) entry which is preliminary data.</text>
</comment>
<dbReference type="OrthoDB" id="9787933at2"/>
<dbReference type="Proteomes" id="UP000294599">
    <property type="component" value="Unassembled WGS sequence"/>
</dbReference>
<dbReference type="AlphaFoldDB" id="A0A4S3L0C0"/>
<organism evidence="2 3">
    <name type="scientific">Pseudofulvimonas gallinarii</name>
    <dbReference type="NCBI Taxonomy" id="634155"/>
    <lineage>
        <taxon>Bacteria</taxon>
        <taxon>Pseudomonadati</taxon>
        <taxon>Pseudomonadota</taxon>
        <taxon>Gammaproteobacteria</taxon>
        <taxon>Lysobacterales</taxon>
        <taxon>Rhodanobacteraceae</taxon>
        <taxon>Pseudofulvimonas</taxon>
    </lineage>
</organism>
<proteinExistence type="predicted"/>
<dbReference type="EMBL" id="SMAF01000001">
    <property type="protein sequence ID" value="TCT01334.1"/>
    <property type="molecule type" value="Genomic_DNA"/>
</dbReference>
<dbReference type="Pfam" id="PF01738">
    <property type="entry name" value="DLH"/>
    <property type="match status" value="1"/>
</dbReference>
<keyword evidence="3" id="KW-1185">Reference proteome</keyword>
<evidence type="ECO:0000313" key="2">
    <source>
        <dbReference type="EMBL" id="TCT01334.1"/>
    </source>
</evidence>
<evidence type="ECO:0000313" key="3">
    <source>
        <dbReference type="Proteomes" id="UP000294599"/>
    </source>
</evidence>
<reference evidence="2 3" key="1">
    <citation type="submission" date="2019-03" db="EMBL/GenBank/DDBJ databases">
        <title>Genomic Encyclopedia of Type Strains, Phase IV (KMG-IV): sequencing the most valuable type-strain genomes for metagenomic binning, comparative biology and taxonomic classification.</title>
        <authorList>
            <person name="Goeker M."/>
        </authorList>
    </citation>
    <scope>NUCLEOTIDE SEQUENCE [LARGE SCALE GENOMIC DNA]</scope>
    <source>
        <strain evidence="2 3">DSM 21944</strain>
    </source>
</reference>
<dbReference type="SUPFAM" id="SSF53474">
    <property type="entry name" value="alpha/beta-Hydrolases"/>
    <property type="match status" value="1"/>
</dbReference>
<evidence type="ECO:0000259" key="1">
    <source>
        <dbReference type="Pfam" id="PF01738"/>
    </source>
</evidence>
<dbReference type="RefSeq" id="WP_123521755.1">
    <property type="nucleotide sequence ID" value="NZ_JBHLWF010000005.1"/>
</dbReference>
<protein>
    <submittedName>
        <fullName evidence="2">Carboxymethylenebutenolidase</fullName>
    </submittedName>
</protein>
<dbReference type="GO" id="GO:0016787">
    <property type="term" value="F:hydrolase activity"/>
    <property type="evidence" value="ECO:0007669"/>
    <property type="project" value="InterPro"/>
</dbReference>
<dbReference type="PANTHER" id="PTHR46623">
    <property type="entry name" value="CARBOXYMETHYLENEBUTENOLIDASE-RELATED"/>
    <property type="match status" value="1"/>
</dbReference>
<accession>A0A4S3L0C0</accession>
<dbReference type="PANTHER" id="PTHR46623:SF6">
    <property type="entry name" value="ALPHA_BETA-HYDROLASES SUPERFAMILY PROTEIN"/>
    <property type="match status" value="1"/>
</dbReference>
<dbReference type="InterPro" id="IPR002925">
    <property type="entry name" value="Dienelactn_hydro"/>
</dbReference>
<dbReference type="InterPro" id="IPR051049">
    <property type="entry name" value="Dienelactone_hydrolase-like"/>
</dbReference>
<name>A0A4S3L0C0_9GAMM</name>
<feature type="domain" description="Dienelactone hydrolase" evidence="1">
    <location>
        <begin position="15"/>
        <end position="217"/>
    </location>
</feature>
<sequence length="221" mass="23481">MGERIQIPTQGMQCIGAWLARPAGAPVGGVVIVQEIFGVNAHIRSLVEHYASLGFAAIAPAVFDHVEADVELGYDEPGVERGRALAAAVGFERALEAVVSAAEAIASAGRIAAIGFCWGGTVSFLANTRHGMPAASYYGGRTVPFLGERPKAPLLMHFGERDPIIPPGHVDLHRQALPEAEIHVYPAGHGFNCDQRADHDPASAALAGRRTLDFLHRTLRP</sequence>
<gene>
    <name evidence="2" type="ORF">EDC25_101201</name>
</gene>
<dbReference type="InterPro" id="IPR029058">
    <property type="entry name" value="AB_hydrolase_fold"/>
</dbReference>